<keyword evidence="4" id="KW-0560">Oxidoreductase</keyword>
<dbReference type="OrthoDB" id="9794226at2"/>
<dbReference type="Gene3D" id="3.50.50.60">
    <property type="entry name" value="FAD/NAD(P)-binding domain"/>
    <property type="match status" value="1"/>
</dbReference>
<dbReference type="Proteomes" id="UP000030437">
    <property type="component" value="Unassembled WGS sequence"/>
</dbReference>
<dbReference type="PANTHER" id="PTHR10961:SF7">
    <property type="entry name" value="FAD DEPENDENT OXIDOREDUCTASE DOMAIN-CONTAINING PROTEIN"/>
    <property type="match status" value="1"/>
</dbReference>
<keyword evidence="2" id="KW-0285">Flavoprotein</keyword>
<evidence type="ECO:0000313" key="6">
    <source>
        <dbReference type="EMBL" id="KGR81701.1"/>
    </source>
</evidence>
<dbReference type="RefSeq" id="WP_036158413.1">
    <property type="nucleotide sequence ID" value="NZ_AVCX01000001.1"/>
</dbReference>
<name>A0A0A3IAA3_9BACI</name>
<keyword evidence="3" id="KW-0274">FAD</keyword>
<comment type="cofactor">
    <cofactor evidence="1">
        <name>FAD</name>
        <dbReference type="ChEBI" id="CHEBI:57692"/>
    </cofactor>
</comment>
<dbReference type="GO" id="GO:0008115">
    <property type="term" value="F:sarcosine oxidase activity"/>
    <property type="evidence" value="ECO:0007669"/>
    <property type="project" value="TreeGrafter"/>
</dbReference>
<dbReference type="InterPro" id="IPR006076">
    <property type="entry name" value="FAD-dep_OxRdtase"/>
</dbReference>
<proteinExistence type="predicted"/>
<dbReference type="PANTHER" id="PTHR10961">
    <property type="entry name" value="PEROXISOMAL SARCOSINE OXIDASE"/>
    <property type="match status" value="1"/>
</dbReference>
<dbReference type="EMBL" id="JPVP01000060">
    <property type="protein sequence ID" value="KGR81701.1"/>
    <property type="molecule type" value="Genomic_DNA"/>
</dbReference>
<dbReference type="InterPro" id="IPR036188">
    <property type="entry name" value="FAD/NAD-bd_sf"/>
</dbReference>
<sequence length="378" mass="41803">MKFDCIIVGAGSIGMAAAYFLAKAGKTVCCIDAYEPPHINGSHHGETRIIRYAYGEGEAYVPLALRAAHLWEELAAQVDEELFLQTGVINVGDHNNPFIQTVIESARKYELPLEVLSSEEVMERWPGISLPDNMIAAFEPTSGILKVEKCVEAYKTRAIELGASFYFNEPVRQIITGDSVTVITDTHTFTAEQCVISSGAWTKQLLESIDVPLPLSPIRKTFAWYEADEQLYGDLAFPAFAFELRDACYYGFPSIDGAGYKIGRHDGGEPINPDEVLDSFNEKDAGDLDNFIDDYMPHVGPLKEGRVCKYTMTPDEHFIIDRLSSSANIIVASGFSGHGFKFASVIGEIISQMICGDECQYDIDLFKLSRFKEVSLGV</sequence>
<evidence type="ECO:0000256" key="1">
    <source>
        <dbReference type="ARBA" id="ARBA00001974"/>
    </source>
</evidence>
<dbReference type="NCBIfam" id="NF008425">
    <property type="entry name" value="PRK11259.1"/>
    <property type="match status" value="1"/>
</dbReference>
<dbReference type="SUPFAM" id="SSF54373">
    <property type="entry name" value="FAD-linked reductases, C-terminal domain"/>
    <property type="match status" value="1"/>
</dbReference>
<keyword evidence="7" id="KW-1185">Reference proteome</keyword>
<comment type="caution">
    <text evidence="6">The sequence shown here is derived from an EMBL/GenBank/DDBJ whole genome shotgun (WGS) entry which is preliminary data.</text>
</comment>
<dbReference type="SUPFAM" id="SSF51905">
    <property type="entry name" value="FAD/NAD(P)-binding domain"/>
    <property type="match status" value="1"/>
</dbReference>
<dbReference type="GO" id="GO:0050660">
    <property type="term" value="F:flavin adenine dinucleotide binding"/>
    <property type="evidence" value="ECO:0007669"/>
    <property type="project" value="InterPro"/>
</dbReference>
<organism evidence="6 7">
    <name type="scientific">Lysinibacillus odysseyi 34hs-1 = NBRC 100172</name>
    <dbReference type="NCBI Taxonomy" id="1220589"/>
    <lineage>
        <taxon>Bacteria</taxon>
        <taxon>Bacillati</taxon>
        <taxon>Bacillota</taxon>
        <taxon>Bacilli</taxon>
        <taxon>Bacillales</taxon>
        <taxon>Bacillaceae</taxon>
        <taxon>Lysinibacillus</taxon>
    </lineage>
</organism>
<reference evidence="6 7" key="1">
    <citation type="submission" date="2014-02" db="EMBL/GenBank/DDBJ databases">
        <title>Draft genome sequence of Lysinibacillus odysseyi NBRC 100172.</title>
        <authorList>
            <person name="Zhang F."/>
            <person name="Wang G."/>
            <person name="Zhang L."/>
        </authorList>
    </citation>
    <scope>NUCLEOTIDE SEQUENCE [LARGE SCALE GENOMIC DNA]</scope>
    <source>
        <strain evidence="6 7">NBRC 100172</strain>
    </source>
</reference>
<dbReference type="GO" id="GO:0005829">
    <property type="term" value="C:cytosol"/>
    <property type="evidence" value="ECO:0007669"/>
    <property type="project" value="TreeGrafter"/>
</dbReference>
<evidence type="ECO:0000256" key="3">
    <source>
        <dbReference type="ARBA" id="ARBA00022827"/>
    </source>
</evidence>
<dbReference type="AlphaFoldDB" id="A0A0A3IAA3"/>
<dbReference type="eggNOG" id="COG0665">
    <property type="taxonomic scope" value="Bacteria"/>
</dbReference>
<protein>
    <submittedName>
        <fullName evidence="6">Methyltryptophan oxidase</fullName>
    </submittedName>
</protein>
<dbReference type="Gene3D" id="3.30.9.10">
    <property type="entry name" value="D-Amino Acid Oxidase, subunit A, domain 2"/>
    <property type="match status" value="1"/>
</dbReference>
<evidence type="ECO:0000256" key="4">
    <source>
        <dbReference type="ARBA" id="ARBA00023002"/>
    </source>
</evidence>
<feature type="domain" description="FAD dependent oxidoreductase" evidence="5">
    <location>
        <begin position="4"/>
        <end position="353"/>
    </location>
</feature>
<dbReference type="STRING" id="1220589.CD32_20365"/>
<dbReference type="Pfam" id="PF01266">
    <property type="entry name" value="DAO"/>
    <property type="match status" value="1"/>
</dbReference>
<dbReference type="InterPro" id="IPR045170">
    <property type="entry name" value="MTOX"/>
</dbReference>
<evidence type="ECO:0000259" key="5">
    <source>
        <dbReference type="Pfam" id="PF01266"/>
    </source>
</evidence>
<accession>A0A0A3IAA3</accession>
<gene>
    <name evidence="6" type="ORF">CD32_20365</name>
</gene>
<evidence type="ECO:0000313" key="7">
    <source>
        <dbReference type="Proteomes" id="UP000030437"/>
    </source>
</evidence>
<evidence type="ECO:0000256" key="2">
    <source>
        <dbReference type="ARBA" id="ARBA00022630"/>
    </source>
</evidence>